<sequence>MAASREQETKRALMTAATLKITHPQWMSLEESSAWGMPWNIDNQPSDDIKQKMKTSINICGYCQAVEEKGKPHKTCGRFAKHARIASLNGVIQCQAGDWREHKISCGDNIKQKRFHPLMKALLANIDSMAYLKIAAVLYLNLLDTVPLAEPWSLLVHLGVEPENILDFARLRGDIGPTWDSNSSEKIMGMLQVNAILPCPESLLDKNTKIRIAQSKRAKADSDGFTWESPVGVMVFQIGDSLSTLQVPILIVTYYMDMARSLPSFTRTIMATNTSSDQPMTITSCIELVVFLCLYINTTIRLDKANRCSLRTEMTAEDKTIIEHSGAKSALLTEKTCMAIVHLRERMCRDACVLDQLSLEINLVKD</sequence>
<keyword evidence="3" id="KW-1185">Reference proteome</keyword>
<protein>
    <recommendedName>
        <fullName evidence="1">DUF8205 domain-containing protein</fullName>
    </recommendedName>
</protein>
<comment type="caution">
    <text evidence="2">The sequence shown here is derived from an EMBL/GenBank/DDBJ whole genome shotgun (WGS) entry which is preliminary data.</text>
</comment>
<organism evidence="2 3">
    <name type="scientific">Pholiota conissans</name>
    <dbReference type="NCBI Taxonomy" id="109636"/>
    <lineage>
        <taxon>Eukaryota</taxon>
        <taxon>Fungi</taxon>
        <taxon>Dikarya</taxon>
        <taxon>Basidiomycota</taxon>
        <taxon>Agaricomycotina</taxon>
        <taxon>Agaricomycetes</taxon>
        <taxon>Agaricomycetidae</taxon>
        <taxon>Agaricales</taxon>
        <taxon>Agaricineae</taxon>
        <taxon>Strophariaceae</taxon>
        <taxon>Pholiota</taxon>
    </lineage>
</organism>
<dbReference type="Proteomes" id="UP000807469">
    <property type="component" value="Unassembled WGS sequence"/>
</dbReference>
<evidence type="ECO:0000313" key="2">
    <source>
        <dbReference type="EMBL" id="KAF9475138.1"/>
    </source>
</evidence>
<name>A0A9P5YU28_9AGAR</name>
<evidence type="ECO:0000313" key="3">
    <source>
        <dbReference type="Proteomes" id="UP000807469"/>
    </source>
</evidence>
<evidence type="ECO:0000259" key="1">
    <source>
        <dbReference type="Pfam" id="PF26632"/>
    </source>
</evidence>
<dbReference type="AlphaFoldDB" id="A0A9P5YU28"/>
<gene>
    <name evidence="2" type="ORF">BDN70DRAFT_924193</name>
</gene>
<accession>A0A9P5YU28</accession>
<dbReference type="EMBL" id="MU155346">
    <property type="protein sequence ID" value="KAF9475138.1"/>
    <property type="molecule type" value="Genomic_DNA"/>
</dbReference>
<reference evidence="2" key="1">
    <citation type="submission" date="2020-11" db="EMBL/GenBank/DDBJ databases">
        <authorList>
            <consortium name="DOE Joint Genome Institute"/>
            <person name="Ahrendt S."/>
            <person name="Riley R."/>
            <person name="Andreopoulos W."/>
            <person name="Labutti K."/>
            <person name="Pangilinan J."/>
            <person name="Ruiz-Duenas F.J."/>
            <person name="Barrasa J.M."/>
            <person name="Sanchez-Garcia M."/>
            <person name="Camarero S."/>
            <person name="Miyauchi S."/>
            <person name="Serrano A."/>
            <person name="Linde D."/>
            <person name="Babiker R."/>
            <person name="Drula E."/>
            <person name="Ayuso-Fernandez I."/>
            <person name="Pacheco R."/>
            <person name="Padilla G."/>
            <person name="Ferreira P."/>
            <person name="Barriuso J."/>
            <person name="Kellner H."/>
            <person name="Castanera R."/>
            <person name="Alfaro M."/>
            <person name="Ramirez L."/>
            <person name="Pisabarro A.G."/>
            <person name="Kuo A."/>
            <person name="Tritt A."/>
            <person name="Lipzen A."/>
            <person name="He G."/>
            <person name="Yan M."/>
            <person name="Ng V."/>
            <person name="Cullen D."/>
            <person name="Martin F."/>
            <person name="Rosso M.-N."/>
            <person name="Henrissat B."/>
            <person name="Hibbett D."/>
            <person name="Martinez A.T."/>
            <person name="Grigoriev I.V."/>
        </authorList>
    </citation>
    <scope>NUCLEOTIDE SEQUENCE</scope>
    <source>
        <strain evidence="2">CIRM-BRFM 674</strain>
    </source>
</reference>
<proteinExistence type="predicted"/>
<feature type="domain" description="DUF8205" evidence="1">
    <location>
        <begin position="114"/>
        <end position="329"/>
    </location>
</feature>
<dbReference type="Pfam" id="PF26632">
    <property type="entry name" value="DUF8205"/>
    <property type="match status" value="1"/>
</dbReference>
<dbReference type="InterPro" id="IPR058518">
    <property type="entry name" value="DUF8205"/>
</dbReference>